<dbReference type="GO" id="GO:0016884">
    <property type="term" value="F:carbon-nitrogen ligase activity, with glutamine as amido-N-donor"/>
    <property type="evidence" value="ECO:0007669"/>
    <property type="project" value="InterPro"/>
</dbReference>
<dbReference type="EMBL" id="LBSR01000015">
    <property type="protein sequence ID" value="KKQ21699.1"/>
    <property type="molecule type" value="Genomic_DNA"/>
</dbReference>
<evidence type="ECO:0008006" key="3">
    <source>
        <dbReference type="Google" id="ProtNLM"/>
    </source>
</evidence>
<accession>A0A0G0IBW0</accession>
<organism evidence="1 2">
    <name type="scientific">Candidatus Wolfebacteria bacterium GW2011_GWC1_37_10</name>
    <dbReference type="NCBI Taxonomy" id="1619010"/>
    <lineage>
        <taxon>Bacteria</taxon>
        <taxon>Candidatus Wolfeibacteriota</taxon>
    </lineage>
</organism>
<gene>
    <name evidence="1" type="ORF">US36_C0015G0008</name>
</gene>
<dbReference type="Gene3D" id="1.10.10.410">
    <property type="match status" value="1"/>
</dbReference>
<dbReference type="PANTHER" id="PTHR28055:SF1">
    <property type="entry name" value="ALTERED INHERITANCE OF MITOCHONDRIA PROTEIN 41, MITOCHONDRIAL"/>
    <property type="match status" value="1"/>
</dbReference>
<dbReference type="Pfam" id="PF09424">
    <property type="entry name" value="YqeY"/>
    <property type="match status" value="1"/>
</dbReference>
<evidence type="ECO:0000313" key="2">
    <source>
        <dbReference type="Proteomes" id="UP000034044"/>
    </source>
</evidence>
<dbReference type="InterPro" id="IPR003789">
    <property type="entry name" value="Asn/Gln_tRNA_amidoTrase-B-like"/>
</dbReference>
<dbReference type="AlphaFoldDB" id="A0A0G0IBW0"/>
<dbReference type="PANTHER" id="PTHR28055">
    <property type="entry name" value="ALTERED INHERITANCE OF MITOCHONDRIA PROTEIN 41, MITOCHONDRIAL"/>
    <property type="match status" value="1"/>
</dbReference>
<dbReference type="SUPFAM" id="SSF89095">
    <property type="entry name" value="GatB/YqeY motif"/>
    <property type="match status" value="1"/>
</dbReference>
<name>A0A0G0IBW0_9BACT</name>
<reference evidence="1 2" key="1">
    <citation type="journal article" date="2015" name="Nature">
        <title>rRNA introns, odd ribosomes, and small enigmatic genomes across a large radiation of phyla.</title>
        <authorList>
            <person name="Brown C.T."/>
            <person name="Hug L.A."/>
            <person name="Thomas B.C."/>
            <person name="Sharon I."/>
            <person name="Castelle C.J."/>
            <person name="Singh A."/>
            <person name="Wilkins M.J."/>
            <person name="Williams K.H."/>
            <person name="Banfield J.F."/>
        </authorList>
    </citation>
    <scope>NUCLEOTIDE SEQUENCE [LARGE SCALE GENOMIC DNA]</scope>
</reference>
<sequence length="153" mass="17037">MTLVEQINSDLKEFLKAGKSFEAGVLRMIIASFKNKEIEKRGNGQDINLSQEEVIDILAKEYKKRKEAMEIYTGAGRANLAEKEKQETEIIKNYLPEQMSAPEIEKSVMEIIEKLGASGQKDFGKVMGQAVKELKGKADSAVISEIVKTKLGN</sequence>
<protein>
    <recommendedName>
        <fullName evidence="3">GatB/YqeY domain-containing protein</fullName>
    </recommendedName>
</protein>
<proteinExistence type="predicted"/>
<dbReference type="Proteomes" id="UP000034044">
    <property type="component" value="Unassembled WGS sequence"/>
</dbReference>
<dbReference type="InterPro" id="IPR023168">
    <property type="entry name" value="GatB_Yqey_C_2"/>
</dbReference>
<dbReference type="InterPro" id="IPR019004">
    <property type="entry name" value="YqeY/Aim41"/>
</dbReference>
<dbReference type="InterPro" id="IPR042184">
    <property type="entry name" value="YqeY/Aim41_N"/>
</dbReference>
<evidence type="ECO:0000313" key="1">
    <source>
        <dbReference type="EMBL" id="KKQ21699.1"/>
    </source>
</evidence>
<dbReference type="Gene3D" id="1.10.1510.10">
    <property type="entry name" value="Uncharacterised protein YqeY/AIM41 PF09424, N-terminal domain"/>
    <property type="match status" value="1"/>
</dbReference>
<comment type="caution">
    <text evidence="1">The sequence shown here is derived from an EMBL/GenBank/DDBJ whole genome shotgun (WGS) entry which is preliminary data.</text>
</comment>